<dbReference type="Proteomes" id="UP000299102">
    <property type="component" value="Unassembled WGS sequence"/>
</dbReference>
<evidence type="ECO:0000313" key="1">
    <source>
        <dbReference type="EMBL" id="GBP57489.1"/>
    </source>
</evidence>
<dbReference type="AlphaFoldDB" id="A0A4C1X536"/>
<keyword evidence="2" id="KW-1185">Reference proteome</keyword>
<organism evidence="1 2">
    <name type="scientific">Eumeta variegata</name>
    <name type="common">Bagworm moth</name>
    <name type="synonym">Eumeta japonica</name>
    <dbReference type="NCBI Taxonomy" id="151549"/>
    <lineage>
        <taxon>Eukaryota</taxon>
        <taxon>Metazoa</taxon>
        <taxon>Ecdysozoa</taxon>
        <taxon>Arthropoda</taxon>
        <taxon>Hexapoda</taxon>
        <taxon>Insecta</taxon>
        <taxon>Pterygota</taxon>
        <taxon>Neoptera</taxon>
        <taxon>Endopterygota</taxon>
        <taxon>Lepidoptera</taxon>
        <taxon>Glossata</taxon>
        <taxon>Ditrysia</taxon>
        <taxon>Tineoidea</taxon>
        <taxon>Psychidae</taxon>
        <taxon>Oiketicinae</taxon>
        <taxon>Eumeta</taxon>
    </lineage>
</organism>
<dbReference type="EMBL" id="BGZK01000717">
    <property type="protein sequence ID" value="GBP57489.1"/>
    <property type="molecule type" value="Genomic_DNA"/>
</dbReference>
<name>A0A4C1X536_EUMVA</name>
<gene>
    <name evidence="1" type="ORF">EVAR_36141_1</name>
</gene>
<protein>
    <submittedName>
        <fullName evidence="1">Uncharacterized protein</fullName>
    </submittedName>
</protein>
<reference evidence="1 2" key="1">
    <citation type="journal article" date="2019" name="Commun. Biol.">
        <title>The bagworm genome reveals a unique fibroin gene that provides high tensile strength.</title>
        <authorList>
            <person name="Kono N."/>
            <person name="Nakamura H."/>
            <person name="Ohtoshi R."/>
            <person name="Tomita M."/>
            <person name="Numata K."/>
            <person name="Arakawa K."/>
        </authorList>
    </citation>
    <scope>NUCLEOTIDE SEQUENCE [LARGE SCALE GENOMIC DNA]</scope>
</reference>
<accession>A0A4C1X536</accession>
<evidence type="ECO:0000313" key="2">
    <source>
        <dbReference type="Proteomes" id="UP000299102"/>
    </source>
</evidence>
<proteinExistence type="predicted"/>
<comment type="caution">
    <text evidence="1">The sequence shown here is derived from an EMBL/GenBank/DDBJ whole genome shotgun (WGS) entry which is preliminary data.</text>
</comment>
<sequence length="136" mass="15295">MRLPPQPPALGRPPARRRQCMRGGARAGGRRIRLHTVFLPRLCYRFGVDCTRFYKFKGSLKAKIQPSGCRLVRRGPRPPAPAAVGGLIADSQIEYISCVPAHPYILPTKISYAAGITYKLRKLTYLTFDRSTQNRL</sequence>